<dbReference type="PROSITE" id="PS50118">
    <property type="entry name" value="HMG_BOX_2"/>
    <property type="match status" value="1"/>
</dbReference>
<accession>A3LQE2</accession>
<gene>
    <name evidence="5" type="primary">HMO2</name>
    <name evidence="5" type="ORF">PICST_67116</name>
</gene>
<dbReference type="AlphaFoldDB" id="A3LQE2"/>
<dbReference type="SMART" id="SM00398">
    <property type="entry name" value="HMG"/>
    <property type="match status" value="2"/>
</dbReference>
<evidence type="ECO:0000256" key="3">
    <source>
        <dbReference type="SAM" id="Coils"/>
    </source>
</evidence>
<dbReference type="InterPro" id="IPR009071">
    <property type="entry name" value="HMG_box_dom"/>
</dbReference>
<dbReference type="Pfam" id="PF00505">
    <property type="entry name" value="HMG_box"/>
    <property type="match status" value="1"/>
</dbReference>
<evidence type="ECO:0000313" key="5">
    <source>
        <dbReference type="EMBL" id="ABN65191.1"/>
    </source>
</evidence>
<dbReference type="InterPro" id="IPR050342">
    <property type="entry name" value="HMGB"/>
</dbReference>
<dbReference type="Gene3D" id="1.10.30.10">
    <property type="entry name" value="High mobility group box domain"/>
    <property type="match status" value="1"/>
</dbReference>
<feature type="coiled-coil region" evidence="3">
    <location>
        <begin position="47"/>
        <end position="110"/>
    </location>
</feature>
<feature type="domain" description="HMG box" evidence="4">
    <location>
        <begin position="166"/>
        <end position="228"/>
    </location>
</feature>
<dbReference type="KEGG" id="pic:PICST_67116"/>
<evidence type="ECO:0000256" key="1">
    <source>
        <dbReference type="ARBA" id="ARBA00023125"/>
    </source>
</evidence>
<feature type="DNA-binding region" description="HMG box" evidence="2">
    <location>
        <begin position="166"/>
        <end position="228"/>
    </location>
</feature>
<keyword evidence="3" id="KW-0175">Coiled coil</keyword>
<keyword evidence="2" id="KW-0539">Nucleus</keyword>
<dbReference type="SMR" id="A3LQE2"/>
<dbReference type="RefSeq" id="XP_001383220.1">
    <property type="nucleotide sequence ID" value="XM_001383183.1"/>
</dbReference>
<keyword evidence="6" id="KW-1185">Reference proteome</keyword>
<dbReference type="GO" id="GO:0005634">
    <property type="term" value="C:nucleus"/>
    <property type="evidence" value="ECO:0007669"/>
    <property type="project" value="UniProtKB-UniRule"/>
</dbReference>
<organism evidence="5 6">
    <name type="scientific">Scheffersomyces stipitis (strain ATCC 58785 / CBS 6054 / NBRC 10063 / NRRL Y-11545)</name>
    <name type="common">Yeast</name>
    <name type="synonym">Pichia stipitis</name>
    <dbReference type="NCBI Taxonomy" id="322104"/>
    <lineage>
        <taxon>Eukaryota</taxon>
        <taxon>Fungi</taxon>
        <taxon>Dikarya</taxon>
        <taxon>Ascomycota</taxon>
        <taxon>Saccharomycotina</taxon>
        <taxon>Pichiomycetes</taxon>
        <taxon>Debaryomycetaceae</taxon>
        <taxon>Scheffersomyces</taxon>
    </lineage>
</organism>
<name>A3LQE2_PICST</name>
<dbReference type="HOGENOM" id="CLU_088293_0_0_1"/>
<dbReference type="STRING" id="322104.A3LQE2"/>
<protein>
    <submittedName>
        <fullName evidence="5">HMG box-containing protein</fullName>
    </submittedName>
</protein>
<evidence type="ECO:0000313" key="6">
    <source>
        <dbReference type="Proteomes" id="UP000002258"/>
    </source>
</evidence>
<keyword evidence="1 2" id="KW-0238">DNA-binding</keyword>
<evidence type="ECO:0000259" key="4">
    <source>
        <dbReference type="PROSITE" id="PS50118"/>
    </source>
</evidence>
<dbReference type="GO" id="GO:0006357">
    <property type="term" value="P:regulation of transcription by RNA polymerase II"/>
    <property type="evidence" value="ECO:0007669"/>
    <property type="project" value="TreeGrafter"/>
</dbReference>
<dbReference type="OMA" id="VQENYIR"/>
<dbReference type="SUPFAM" id="SSF47095">
    <property type="entry name" value="HMG-box"/>
    <property type="match status" value="2"/>
</dbReference>
<dbReference type="CDD" id="cd00084">
    <property type="entry name" value="HMG-box_SF"/>
    <property type="match status" value="1"/>
</dbReference>
<proteinExistence type="predicted"/>
<dbReference type="Proteomes" id="UP000002258">
    <property type="component" value="Chromosome 2"/>
</dbReference>
<dbReference type="InParanoid" id="A3LQE2"/>
<dbReference type="eggNOG" id="ENOG502RQ0U">
    <property type="taxonomic scope" value="Eukaryota"/>
</dbReference>
<evidence type="ECO:0000256" key="2">
    <source>
        <dbReference type="PROSITE-ProRule" id="PRU00267"/>
    </source>
</evidence>
<dbReference type="InterPro" id="IPR036910">
    <property type="entry name" value="HMG_box_dom_sf"/>
</dbReference>
<dbReference type="GeneID" id="4836828"/>
<dbReference type="PANTHER" id="PTHR48112">
    <property type="entry name" value="HIGH MOBILITY GROUP PROTEIN DSP1"/>
    <property type="match status" value="1"/>
</dbReference>
<dbReference type="GO" id="GO:0003677">
    <property type="term" value="F:DNA binding"/>
    <property type="evidence" value="ECO:0007669"/>
    <property type="project" value="UniProtKB-UniRule"/>
</dbReference>
<dbReference type="EMBL" id="CP000496">
    <property type="protein sequence ID" value="ABN65191.1"/>
    <property type="molecule type" value="Genomic_DNA"/>
</dbReference>
<sequence>MLNRSLTAVRSIALANSAILRAQTRSATPITATVTSFQRLASTAQDKKSITQKKKALDKLKSQLTKEKKHLSTLETKLKQRTKVIVSKEKEREKKEKEKEKKIIADATKTYRGISGYTLFVKEARSSNITDVSKQWNSLAIDEKEVYQQKAKDINEEAKKLYTPKPKRPAEGFALYLKENYKRDGRAVEEVMKELGAQWRDLSSEAKQSYKLSQADKTAYEKTLKEWTEKRVALYNETNSK</sequence>
<dbReference type="OrthoDB" id="4026410at2759"/>
<dbReference type="PANTHER" id="PTHR48112:SF22">
    <property type="entry name" value="MITOCHONDRIAL TRANSCRIPTION FACTOR A, ISOFORM B"/>
    <property type="match status" value="1"/>
</dbReference>
<reference evidence="5 6" key="1">
    <citation type="journal article" date="2007" name="Nat. Biotechnol.">
        <title>Genome sequence of the lignocellulose-bioconverting and xylose-fermenting yeast Pichia stipitis.</title>
        <authorList>
            <person name="Jeffries T.W."/>
            <person name="Grigoriev I.V."/>
            <person name="Grimwood J."/>
            <person name="Laplaza J.M."/>
            <person name="Aerts A."/>
            <person name="Salamov A."/>
            <person name="Schmutz J."/>
            <person name="Lindquist E."/>
            <person name="Dehal P."/>
            <person name="Shapiro H."/>
            <person name="Jin Y.S."/>
            <person name="Passoth V."/>
            <person name="Richardson P.M."/>
        </authorList>
    </citation>
    <scope>NUCLEOTIDE SEQUENCE [LARGE SCALE GENOMIC DNA]</scope>
    <source>
        <strain evidence="6">ATCC 58785 / CBS 6054 / NBRC 10063 / NRRL Y-11545</strain>
    </source>
</reference>